<evidence type="ECO:0000313" key="1">
    <source>
        <dbReference type="EMBL" id="MPC68700.1"/>
    </source>
</evidence>
<sequence>MTSVDSYVRLAVLLCNNIVVRDFLSPSSDPVNVKVVVLCKSTTPSSPCLASTNAAPHTATIKVHCSVVDSQVNDFKDGNITCDGCSSFADKVNGSS</sequence>
<proteinExistence type="predicted"/>
<evidence type="ECO:0000313" key="2">
    <source>
        <dbReference type="Proteomes" id="UP000324222"/>
    </source>
</evidence>
<reference evidence="1 2" key="1">
    <citation type="submission" date="2019-05" db="EMBL/GenBank/DDBJ databases">
        <title>Another draft genome of Portunus trituberculatus and its Hox gene families provides insights of decapod evolution.</title>
        <authorList>
            <person name="Jeong J.-H."/>
            <person name="Song I."/>
            <person name="Kim S."/>
            <person name="Choi T."/>
            <person name="Kim D."/>
            <person name="Ryu S."/>
            <person name="Kim W."/>
        </authorList>
    </citation>
    <scope>NUCLEOTIDE SEQUENCE [LARGE SCALE GENOMIC DNA]</scope>
    <source>
        <tissue evidence="1">Muscle</tissue>
    </source>
</reference>
<name>A0A5B7H955_PORTR</name>
<dbReference type="Proteomes" id="UP000324222">
    <property type="component" value="Unassembled WGS sequence"/>
</dbReference>
<organism evidence="1 2">
    <name type="scientific">Portunus trituberculatus</name>
    <name type="common">Swimming crab</name>
    <name type="synonym">Neptunus trituberculatus</name>
    <dbReference type="NCBI Taxonomy" id="210409"/>
    <lineage>
        <taxon>Eukaryota</taxon>
        <taxon>Metazoa</taxon>
        <taxon>Ecdysozoa</taxon>
        <taxon>Arthropoda</taxon>
        <taxon>Crustacea</taxon>
        <taxon>Multicrustacea</taxon>
        <taxon>Malacostraca</taxon>
        <taxon>Eumalacostraca</taxon>
        <taxon>Eucarida</taxon>
        <taxon>Decapoda</taxon>
        <taxon>Pleocyemata</taxon>
        <taxon>Brachyura</taxon>
        <taxon>Eubrachyura</taxon>
        <taxon>Portunoidea</taxon>
        <taxon>Portunidae</taxon>
        <taxon>Portuninae</taxon>
        <taxon>Portunus</taxon>
    </lineage>
</organism>
<dbReference type="EMBL" id="VSRR010028245">
    <property type="protein sequence ID" value="MPC68700.1"/>
    <property type="molecule type" value="Genomic_DNA"/>
</dbReference>
<gene>
    <name evidence="1" type="ORF">E2C01_062904</name>
</gene>
<protein>
    <submittedName>
        <fullName evidence="1">Uncharacterized protein</fullName>
    </submittedName>
</protein>
<keyword evidence="2" id="KW-1185">Reference proteome</keyword>
<accession>A0A5B7H955</accession>
<comment type="caution">
    <text evidence="1">The sequence shown here is derived from an EMBL/GenBank/DDBJ whole genome shotgun (WGS) entry which is preliminary data.</text>
</comment>
<dbReference type="AlphaFoldDB" id="A0A5B7H955"/>